<accession>A0A143T065</accession>
<keyword evidence="1" id="KW-0614">Plasmid</keyword>
<dbReference type="AlphaFoldDB" id="L8MH71"/>
<geneLocation type="plasmid" evidence="1 2">
    <name>pKF707</name>
</geneLocation>
<gene>
    <name evidence="1" type="ORF">KF707C_p40</name>
</gene>
<dbReference type="Proteomes" id="UP000218554">
    <property type="component" value="Plasmid pKF707"/>
</dbReference>
<proteinExistence type="predicted"/>
<evidence type="ECO:0000313" key="1">
    <source>
        <dbReference type="EMBL" id="BAU77393.1"/>
    </source>
</evidence>
<dbReference type="InterPro" id="IPR009663">
    <property type="entry name" value="PAP_PilO"/>
</dbReference>
<name>L8MH71_METFU</name>
<sequence>MEPSSDISILRIQGKEFVSGLMWRPLSKPRGYMKEAREIGKEEGMDIVSIRLGLTMIQAGFVKKESGATKGMYSLAAALAGQIKEESWIGAFQVSEDLFALVAVHGGLIVPGCDTVGTKEEIRNLLVEKDSHRVMKFEKVYHPDDFNHRGQQIDIDELLSPSRIKKEYALKQLTFGMTRKELIITGCLFGALVAGGLGYLQWVQYQERLAREEAARQELAREQARAELEAQTGGPVQAQALEHPWAKMPGSSDFLNGCMGAINSLPLAMGGWTFDSAICTATTLETVFGRAGGSTFDQFVLATQSRFPAPPVLLEGGDRAGLGEEITLGMGGDDELLSVDEVRSRFTSHLQRLELKAEISEVQVAAPTDPQALPGQENGAVAPAPDWKQFSFTLTTPHAPEIVFSEFHLNGLRLTEIATTRSGSMLSWTVKGDIYAR</sequence>
<reference evidence="1 2" key="1">
    <citation type="journal article" date="2018" name="Int. J. Syst. Evol. Microbiol.">
        <title>Pseudomonas furukawaii sp. nov., a polychlorinated biphenyl-degrading bacterium isolated from biphenyl-contaminated soil in Japan.</title>
        <authorList>
            <person name="Kimura N."/>
            <person name="Watanabe T."/>
            <person name="Suenaga H."/>
            <person name="Fujihara H."/>
            <person name="Futagami T."/>
            <person name="Goto M."/>
            <person name="Hanada S."/>
            <person name="Hirose J."/>
        </authorList>
    </citation>
    <scope>NUCLEOTIDE SEQUENCE [LARGE SCALE GENOMIC DNA]</scope>
    <source>
        <strain evidence="2">DSM 10086 / NBRC 110670 / KF707</strain>
    </source>
</reference>
<protein>
    <submittedName>
        <fullName evidence="1">Uncharacterized protein</fullName>
    </submittedName>
</protein>
<accession>L8MH71</accession>
<dbReference type="Pfam" id="PF06864">
    <property type="entry name" value="PAP_PilO"/>
    <property type="match status" value="1"/>
</dbReference>
<dbReference type="RefSeq" id="WP_003449728.1">
    <property type="nucleotide sequence ID" value="NZ_AJMR01000081.1"/>
</dbReference>
<organism evidence="1 2">
    <name type="scientific">Metapseudomonas furukawaii</name>
    <name type="common">Pseudomonas furukawaii</name>
    <dbReference type="NCBI Taxonomy" id="1149133"/>
    <lineage>
        <taxon>Bacteria</taxon>
        <taxon>Pseudomonadati</taxon>
        <taxon>Pseudomonadota</taxon>
        <taxon>Gammaproteobacteria</taxon>
        <taxon>Pseudomonadales</taxon>
        <taxon>Pseudomonadaceae</taxon>
        <taxon>Metapseudomonas</taxon>
    </lineage>
</organism>
<keyword evidence="2" id="KW-1185">Reference proteome</keyword>
<dbReference type="KEGG" id="pfuw:KF707C_p40"/>
<dbReference type="EMBL" id="AP014863">
    <property type="protein sequence ID" value="BAU77393.1"/>
    <property type="molecule type" value="Genomic_DNA"/>
</dbReference>
<dbReference type="eggNOG" id="ENOG502Z9DZ">
    <property type="taxonomic scope" value="Bacteria"/>
</dbReference>
<evidence type="ECO:0000313" key="2">
    <source>
        <dbReference type="Proteomes" id="UP000218554"/>
    </source>
</evidence>